<keyword evidence="4" id="KW-1185">Reference proteome</keyword>
<dbReference type="Proteomes" id="UP000094819">
    <property type="component" value="Unassembled WGS sequence"/>
</dbReference>
<dbReference type="AlphaFoldDB" id="A0A1E3H9R7"/>
<name>A0A1E3H9R7_9TREE</name>
<dbReference type="GeneID" id="30197520"/>
<evidence type="ECO:0000256" key="1">
    <source>
        <dbReference type="SAM" id="MobiDB-lite"/>
    </source>
</evidence>
<dbReference type="EMBL" id="AWGH01000072">
    <property type="protein sequence ID" value="ODN73094.1"/>
    <property type="molecule type" value="Genomic_DNA"/>
</dbReference>
<evidence type="ECO:0000313" key="4">
    <source>
        <dbReference type="Proteomes" id="UP000094819"/>
    </source>
</evidence>
<dbReference type="GeneID" id="30197519"/>
<comment type="caution">
    <text evidence="2">The sequence shown here is derived from an EMBL/GenBank/DDBJ whole genome shotgun (WGS) entry which is preliminary data.</text>
</comment>
<evidence type="ECO:0000313" key="2">
    <source>
        <dbReference type="EMBL" id="ODN73087.1"/>
    </source>
</evidence>
<dbReference type="RefSeq" id="XP_019027748.1">
    <property type="nucleotide sequence ID" value="XM_019180274.1"/>
</dbReference>
<proteinExistence type="predicted"/>
<feature type="compositionally biased region" description="Acidic residues" evidence="1">
    <location>
        <begin position="199"/>
        <end position="251"/>
    </location>
</feature>
<gene>
    <name evidence="3" type="ORF">L198_08309</name>
    <name evidence="2" type="ORF">L198_08310</name>
</gene>
<dbReference type="OrthoDB" id="3267098at2759"/>
<dbReference type="EMBL" id="AWGH01000073">
    <property type="protein sequence ID" value="ODN73087.1"/>
    <property type="molecule type" value="Genomic_DNA"/>
</dbReference>
<reference evidence="2 4" key="1">
    <citation type="submission" date="2016-06" db="EMBL/GenBank/DDBJ databases">
        <title>Evolution of pathogenesis and genome organization in the Tremellales.</title>
        <authorList>
            <person name="Cuomo C."/>
            <person name="Litvintseva A."/>
            <person name="Heitman J."/>
            <person name="Chen Y."/>
            <person name="Sun S."/>
            <person name="Springer D."/>
            <person name="Dromer F."/>
            <person name="Young S."/>
            <person name="Zeng Q."/>
            <person name="Chapman S."/>
            <person name="Gujja S."/>
            <person name="Saif S."/>
            <person name="Birren B."/>
        </authorList>
    </citation>
    <scope>NUCLEOTIDE SEQUENCE [LARGE SCALE GENOMIC DNA]</scope>
    <source>
        <strain evidence="2 4">CBS 7118</strain>
    </source>
</reference>
<feature type="region of interest" description="Disordered" evidence="1">
    <location>
        <begin position="178"/>
        <end position="264"/>
    </location>
</feature>
<sequence>MNDRCGQTSSSDTHPAVLLPASSPSSHPFAYARVVGLYNANVFVKSKKEDIPKYQLMPIALVEELDLDKEWVWGFEARRLPRVRARPKRVLVYTWIDPSMIIRGCHLIPVVSSGEETEPGPVSSLWMPICGCDTGPGHTGQIFFPHVPCSHKGLEGGEGWRGTPPAPDTDSVLTRVGNEQGRTEEEADEVDHGARDGDDAGEDVDGPDSNDDAMNSEEIDDDQEMWGDDDAMSGQGDDEDNEDDEDDDEGDTMVFFDEGNERDY</sequence>
<evidence type="ECO:0000313" key="3">
    <source>
        <dbReference type="EMBL" id="ODN73094.1"/>
    </source>
</evidence>
<accession>A0A1E3H9R7</accession>
<dbReference type="RefSeq" id="XP_019027743.1">
    <property type="nucleotide sequence ID" value="XM_019180275.1"/>
</dbReference>
<protein>
    <submittedName>
        <fullName evidence="2">Uncharacterized protein</fullName>
    </submittedName>
</protein>
<organism evidence="2 4">
    <name type="scientific">Cryptococcus wingfieldii CBS 7118</name>
    <dbReference type="NCBI Taxonomy" id="1295528"/>
    <lineage>
        <taxon>Eukaryota</taxon>
        <taxon>Fungi</taxon>
        <taxon>Dikarya</taxon>
        <taxon>Basidiomycota</taxon>
        <taxon>Agaricomycotina</taxon>
        <taxon>Tremellomycetes</taxon>
        <taxon>Tremellales</taxon>
        <taxon>Cryptococcaceae</taxon>
        <taxon>Cryptococcus</taxon>
    </lineage>
</organism>